<sequence length="135" mass="14313">MTGAHIQPLRPGLPLGFRFGTHIRFRASTAHGNRPPSAARTGSPDSSEVIVRTRGQGAGALTIGSVSGGWVRCATFDGHENGASGGQLAQLARSWAARRSTEVARMEYCCEPWVRPPARVSEALLDRREGASCTG</sequence>
<evidence type="ECO:0000313" key="3">
    <source>
        <dbReference type="Proteomes" id="UP001501532"/>
    </source>
</evidence>
<proteinExistence type="predicted"/>
<keyword evidence="3" id="KW-1185">Reference proteome</keyword>
<dbReference type="Proteomes" id="UP001501532">
    <property type="component" value="Unassembled WGS sequence"/>
</dbReference>
<comment type="caution">
    <text evidence="2">The sequence shown here is derived from an EMBL/GenBank/DDBJ whole genome shotgun (WGS) entry which is preliminary data.</text>
</comment>
<dbReference type="EMBL" id="BAAAUF010000045">
    <property type="protein sequence ID" value="GAA3057579.1"/>
    <property type="molecule type" value="Genomic_DNA"/>
</dbReference>
<name>A0ABP6LWA2_9ACTN</name>
<accession>A0ABP6LWA2</accession>
<reference evidence="3" key="1">
    <citation type="journal article" date="2019" name="Int. J. Syst. Evol. Microbiol.">
        <title>The Global Catalogue of Microorganisms (GCM) 10K type strain sequencing project: providing services to taxonomists for standard genome sequencing and annotation.</title>
        <authorList>
            <consortium name="The Broad Institute Genomics Platform"/>
            <consortium name="The Broad Institute Genome Sequencing Center for Infectious Disease"/>
            <person name="Wu L."/>
            <person name="Ma J."/>
        </authorList>
    </citation>
    <scope>NUCLEOTIDE SEQUENCE [LARGE SCALE GENOMIC DNA]</scope>
    <source>
        <strain evidence="3">JCM 9091</strain>
    </source>
</reference>
<evidence type="ECO:0000313" key="2">
    <source>
        <dbReference type="EMBL" id="GAA3057579.1"/>
    </source>
</evidence>
<protein>
    <submittedName>
        <fullName evidence="2">Uncharacterized protein</fullName>
    </submittedName>
</protein>
<gene>
    <name evidence="2" type="ORF">GCM10010448_46280</name>
</gene>
<feature type="region of interest" description="Disordered" evidence="1">
    <location>
        <begin position="27"/>
        <end position="48"/>
    </location>
</feature>
<evidence type="ECO:0000256" key="1">
    <source>
        <dbReference type="SAM" id="MobiDB-lite"/>
    </source>
</evidence>
<organism evidence="2 3">
    <name type="scientific">Streptomyces glomeratus</name>
    <dbReference type="NCBI Taxonomy" id="284452"/>
    <lineage>
        <taxon>Bacteria</taxon>
        <taxon>Bacillati</taxon>
        <taxon>Actinomycetota</taxon>
        <taxon>Actinomycetes</taxon>
        <taxon>Kitasatosporales</taxon>
        <taxon>Streptomycetaceae</taxon>
        <taxon>Streptomyces</taxon>
    </lineage>
</organism>